<protein>
    <submittedName>
        <fullName evidence="3">Uncharacterized protein</fullName>
    </submittedName>
</protein>
<evidence type="ECO:0000313" key="3">
    <source>
        <dbReference type="EMBL" id="MAA14301.1"/>
    </source>
</evidence>
<dbReference type="AlphaFoldDB" id="A0A224YIH4"/>
<evidence type="ECO:0000256" key="2">
    <source>
        <dbReference type="SAM" id="SignalP"/>
    </source>
</evidence>
<reference evidence="3" key="1">
    <citation type="journal article" date="2017" name="Parasit. Vectors">
        <title>Sialotranscriptomics of Rhipicephalus zambeziensis reveals intricate expression profiles of secretory proteins and suggests tight temporal transcriptional regulation during blood-feeding.</title>
        <authorList>
            <person name="de Castro M.H."/>
            <person name="de Klerk D."/>
            <person name="Pienaar R."/>
            <person name="Rees D.J.G."/>
            <person name="Mans B.J."/>
        </authorList>
    </citation>
    <scope>NUCLEOTIDE SEQUENCE</scope>
    <source>
        <tissue evidence="3">Salivary glands</tissue>
    </source>
</reference>
<evidence type="ECO:0000256" key="1">
    <source>
        <dbReference type="SAM" id="MobiDB-lite"/>
    </source>
</evidence>
<feature type="signal peptide" evidence="2">
    <location>
        <begin position="1"/>
        <end position="21"/>
    </location>
</feature>
<proteinExistence type="predicted"/>
<dbReference type="EMBL" id="GFPF01003155">
    <property type="protein sequence ID" value="MAA14301.1"/>
    <property type="molecule type" value="Transcribed_RNA"/>
</dbReference>
<name>A0A224YIH4_9ACAR</name>
<feature type="chain" id="PRO_5012691443" evidence="2">
    <location>
        <begin position="22"/>
        <end position="107"/>
    </location>
</feature>
<sequence length="107" mass="11550">MKGLAVLNMLVILMVISTVNANDGWAEKTMHTVGRAAVVAGRKVRKLVKAFASGVRYQRAKSKQKSSGRSTKAVEERADDMPDVSSTSSNGMVESVHSEPPPRVQQP</sequence>
<organism evidence="3">
    <name type="scientific">Rhipicephalus zambeziensis</name>
    <dbReference type="NCBI Taxonomy" id="60191"/>
    <lineage>
        <taxon>Eukaryota</taxon>
        <taxon>Metazoa</taxon>
        <taxon>Ecdysozoa</taxon>
        <taxon>Arthropoda</taxon>
        <taxon>Chelicerata</taxon>
        <taxon>Arachnida</taxon>
        <taxon>Acari</taxon>
        <taxon>Parasitiformes</taxon>
        <taxon>Ixodida</taxon>
        <taxon>Ixodoidea</taxon>
        <taxon>Ixodidae</taxon>
        <taxon>Rhipicephalinae</taxon>
        <taxon>Rhipicephalus</taxon>
        <taxon>Rhipicephalus</taxon>
    </lineage>
</organism>
<feature type="region of interest" description="Disordered" evidence="1">
    <location>
        <begin position="58"/>
        <end position="107"/>
    </location>
</feature>
<keyword evidence="2" id="KW-0732">Signal</keyword>
<accession>A0A224YIH4</accession>